<dbReference type="EMBL" id="ACVN02000231">
    <property type="protein sequence ID" value="ERK53665.1"/>
    <property type="molecule type" value="Genomic_DNA"/>
</dbReference>
<gene>
    <name evidence="2" type="ORF">HMPREF0682_1946</name>
</gene>
<evidence type="ECO:0000313" key="3">
    <source>
        <dbReference type="Proteomes" id="UP000017052"/>
    </source>
</evidence>
<keyword evidence="1" id="KW-1133">Transmembrane helix</keyword>
<keyword evidence="1" id="KW-0472">Membrane</keyword>
<dbReference type="Proteomes" id="UP000017052">
    <property type="component" value="Unassembled WGS sequence"/>
</dbReference>
<feature type="transmembrane region" description="Helical" evidence="1">
    <location>
        <begin position="39"/>
        <end position="59"/>
    </location>
</feature>
<organism evidence="2 3">
    <name type="scientific">Propionibacterium acidifaciens F0233</name>
    <dbReference type="NCBI Taxonomy" id="553198"/>
    <lineage>
        <taxon>Bacteria</taxon>
        <taxon>Bacillati</taxon>
        <taxon>Actinomycetota</taxon>
        <taxon>Actinomycetes</taxon>
        <taxon>Propionibacteriales</taxon>
        <taxon>Propionibacteriaceae</taxon>
        <taxon>Propionibacterium</taxon>
    </lineage>
</organism>
<dbReference type="RefSeq" id="WP_021798115.1">
    <property type="nucleotide sequence ID" value="NZ_ACVN02000231.1"/>
</dbReference>
<dbReference type="AlphaFoldDB" id="U2PT21"/>
<protein>
    <submittedName>
        <fullName evidence="2">Uncharacterized protein</fullName>
    </submittedName>
</protein>
<proteinExistence type="predicted"/>
<accession>U2PT21</accession>
<name>U2PT21_9ACTN</name>
<keyword evidence="1" id="KW-0812">Transmembrane</keyword>
<reference evidence="2" key="1">
    <citation type="submission" date="2013-08" db="EMBL/GenBank/DDBJ databases">
        <authorList>
            <person name="Durkin A.S."/>
            <person name="Haft D.R."/>
            <person name="McCorrison J."/>
            <person name="Torralba M."/>
            <person name="Gillis M."/>
            <person name="Haft D.H."/>
            <person name="Methe B."/>
            <person name="Sutton G."/>
            <person name="Nelson K.E."/>
        </authorList>
    </citation>
    <scope>NUCLEOTIDE SEQUENCE [LARGE SCALE GENOMIC DNA]</scope>
    <source>
        <strain evidence="2">F0233</strain>
    </source>
</reference>
<sequence>MAICKKRAAKKAEKRAAKAAARAEEAQTRRKGSFLGRCVRRLFVCTLVLGGIVGAMAYLGRPGTGDGEDA</sequence>
<evidence type="ECO:0000256" key="1">
    <source>
        <dbReference type="SAM" id="Phobius"/>
    </source>
</evidence>
<comment type="caution">
    <text evidence="2">The sequence shown here is derived from an EMBL/GenBank/DDBJ whole genome shotgun (WGS) entry which is preliminary data.</text>
</comment>
<evidence type="ECO:0000313" key="2">
    <source>
        <dbReference type="EMBL" id="ERK53665.1"/>
    </source>
</evidence>
<dbReference type="GeneID" id="95360880"/>
<keyword evidence="3" id="KW-1185">Reference proteome</keyword>